<dbReference type="Proteomes" id="UP000247810">
    <property type="component" value="Unassembled WGS sequence"/>
</dbReference>
<evidence type="ECO:0000313" key="2">
    <source>
        <dbReference type="Proteomes" id="UP000247810"/>
    </source>
</evidence>
<sequence length="94" mass="9992">MSPSSAVTAAAAAAFSSASLLRPSSPVRDRGRGEDGLFSDRLREPVPSYTKVVFFFFYGHTYEVCSLLGRGAVTVAGAVINSHSKFSSPGPSWY</sequence>
<evidence type="ECO:0000313" key="1">
    <source>
        <dbReference type="EMBL" id="PYH89899.1"/>
    </source>
</evidence>
<name>A0A319CYS2_9EURO</name>
<dbReference type="EMBL" id="KZ826006">
    <property type="protein sequence ID" value="PYH89899.1"/>
    <property type="molecule type" value="Genomic_DNA"/>
</dbReference>
<protein>
    <submittedName>
        <fullName evidence="1">Uncharacterized protein</fullName>
    </submittedName>
</protein>
<keyword evidence="2" id="KW-1185">Reference proteome</keyword>
<dbReference type="VEuPathDB" id="FungiDB:BO71DRAFT_96474"/>
<reference evidence="1 2" key="1">
    <citation type="submission" date="2018-02" db="EMBL/GenBank/DDBJ databases">
        <title>The genomes of Aspergillus section Nigri reveals drivers in fungal speciation.</title>
        <authorList>
            <consortium name="DOE Joint Genome Institute"/>
            <person name="Vesth T.C."/>
            <person name="Nybo J."/>
            <person name="Theobald S."/>
            <person name="Brandl J."/>
            <person name="Frisvad J.C."/>
            <person name="Nielsen K.F."/>
            <person name="Lyhne E.K."/>
            <person name="Kogle M.E."/>
            <person name="Kuo A."/>
            <person name="Riley R."/>
            <person name="Clum A."/>
            <person name="Nolan M."/>
            <person name="Lipzen A."/>
            <person name="Salamov A."/>
            <person name="Henrissat B."/>
            <person name="Wiebenga A."/>
            <person name="De vries R.P."/>
            <person name="Grigoriev I.V."/>
            <person name="Mortensen U.H."/>
            <person name="Andersen M.R."/>
            <person name="Baker S.E."/>
        </authorList>
    </citation>
    <scope>NUCLEOTIDE SEQUENCE [LARGE SCALE GENOMIC DNA]</scope>
    <source>
        <strain evidence="1 2">CBS 707.79</strain>
    </source>
</reference>
<organism evidence="1 2">
    <name type="scientific">Aspergillus ellipticus CBS 707.79</name>
    <dbReference type="NCBI Taxonomy" id="1448320"/>
    <lineage>
        <taxon>Eukaryota</taxon>
        <taxon>Fungi</taxon>
        <taxon>Dikarya</taxon>
        <taxon>Ascomycota</taxon>
        <taxon>Pezizomycotina</taxon>
        <taxon>Eurotiomycetes</taxon>
        <taxon>Eurotiomycetidae</taxon>
        <taxon>Eurotiales</taxon>
        <taxon>Aspergillaceae</taxon>
        <taxon>Aspergillus</taxon>
        <taxon>Aspergillus subgen. Circumdati</taxon>
    </lineage>
</organism>
<gene>
    <name evidence="1" type="ORF">BO71DRAFT_96474</name>
</gene>
<dbReference type="AlphaFoldDB" id="A0A319CYS2"/>
<accession>A0A319CYS2</accession>
<proteinExistence type="predicted"/>